<comment type="caution">
    <text evidence="1">The sequence shown here is derived from an EMBL/GenBank/DDBJ whole genome shotgun (WGS) entry which is preliminary data.</text>
</comment>
<accession>A0A3R7GV58</accession>
<dbReference type="Proteomes" id="UP000286415">
    <property type="component" value="Unassembled WGS sequence"/>
</dbReference>
<dbReference type="OrthoDB" id="10353877at2759"/>
<proteinExistence type="predicted"/>
<dbReference type="InParanoid" id="A0A3R7GV58"/>
<evidence type="ECO:0000313" key="1">
    <source>
        <dbReference type="EMBL" id="KAG5453893.1"/>
    </source>
</evidence>
<dbReference type="EMBL" id="NIRI02000010">
    <property type="protein sequence ID" value="KAG5453893.1"/>
    <property type="molecule type" value="Genomic_DNA"/>
</dbReference>
<reference evidence="1 2" key="1">
    <citation type="journal article" date="2018" name="Biotechnol. Adv.">
        <title>Improved genomic resources and new bioinformatic workflow for the carcinogenic parasite Clonorchis sinensis: Biotechnological implications.</title>
        <authorList>
            <person name="Wang D."/>
            <person name="Korhonen P.K."/>
            <person name="Gasser R.B."/>
            <person name="Young N.D."/>
        </authorList>
    </citation>
    <scope>NUCLEOTIDE SEQUENCE [LARGE SCALE GENOMIC DNA]</scope>
    <source>
        <strain evidence="1">Cs-k2</strain>
    </source>
</reference>
<dbReference type="AlphaFoldDB" id="A0A3R7GV58"/>
<sequence>MCALSSTTDHVYFLVGRSVFMNAQTTQDLKAIWTSIHNFPPVNCFISTVWYDSDPRTNEAVDMTEFEWREDPFAPEEPVALAHVAKKMLIASSLAQTANRRVLCEYFLKSETSIFRAKFKDCSVDEQAFVKRFDSISNACFHERQAATSIDCVNSCNTLSVPNCHAARRKHEGWDTARLSKPRQGNSRGRDVRATLIAAQFITLKLQVNVFLSCTFMFTCLRDTGPVQDAGFVSKRSYEAHQCQMKVHQSRCGSCGSWFPL</sequence>
<gene>
    <name evidence="1" type="ORF">CSKR_108580</name>
</gene>
<reference evidence="1 2" key="2">
    <citation type="journal article" date="2021" name="Genomics">
        <title>High-quality reference genome for Clonorchis sinensis.</title>
        <authorList>
            <person name="Young N.D."/>
            <person name="Stroehlein A.J."/>
            <person name="Kinkar L."/>
            <person name="Wang T."/>
            <person name="Sohn W.M."/>
            <person name="Chang B.C.H."/>
            <person name="Kaur P."/>
            <person name="Weisz D."/>
            <person name="Dudchenko O."/>
            <person name="Aiden E.L."/>
            <person name="Korhonen P.K."/>
            <person name="Gasser R.B."/>
        </authorList>
    </citation>
    <scope>NUCLEOTIDE SEQUENCE [LARGE SCALE GENOMIC DNA]</scope>
    <source>
        <strain evidence="1">Cs-k2</strain>
    </source>
</reference>
<protein>
    <submittedName>
        <fullName evidence="1">Uncharacterized protein</fullName>
    </submittedName>
</protein>
<organism evidence="1 2">
    <name type="scientific">Clonorchis sinensis</name>
    <name type="common">Chinese liver fluke</name>
    <dbReference type="NCBI Taxonomy" id="79923"/>
    <lineage>
        <taxon>Eukaryota</taxon>
        <taxon>Metazoa</taxon>
        <taxon>Spiralia</taxon>
        <taxon>Lophotrochozoa</taxon>
        <taxon>Platyhelminthes</taxon>
        <taxon>Trematoda</taxon>
        <taxon>Digenea</taxon>
        <taxon>Opisthorchiida</taxon>
        <taxon>Opisthorchiata</taxon>
        <taxon>Opisthorchiidae</taxon>
        <taxon>Clonorchis</taxon>
    </lineage>
</organism>
<name>A0A3R7GV58_CLOSI</name>
<evidence type="ECO:0000313" key="2">
    <source>
        <dbReference type="Proteomes" id="UP000286415"/>
    </source>
</evidence>
<keyword evidence="2" id="KW-1185">Reference proteome</keyword>